<dbReference type="OrthoDB" id="5062850at2759"/>
<evidence type="ECO:0000313" key="1">
    <source>
        <dbReference type="EMBL" id="KAF4478539.1"/>
    </source>
</evidence>
<name>A0A9P5E6J5_9HYPO</name>
<evidence type="ECO:0000313" key="2">
    <source>
        <dbReference type="Proteomes" id="UP000737391"/>
    </source>
</evidence>
<dbReference type="EMBL" id="LUFC02001293">
    <property type="protein sequence ID" value="KAF4478539.1"/>
    <property type="molecule type" value="Genomic_DNA"/>
</dbReference>
<organism evidence="1 2">
    <name type="scientific">Fusarium agapanthi</name>
    <dbReference type="NCBI Taxonomy" id="1803897"/>
    <lineage>
        <taxon>Eukaryota</taxon>
        <taxon>Fungi</taxon>
        <taxon>Dikarya</taxon>
        <taxon>Ascomycota</taxon>
        <taxon>Pezizomycotina</taxon>
        <taxon>Sordariomycetes</taxon>
        <taxon>Hypocreomycetidae</taxon>
        <taxon>Hypocreales</taxon>
        <taxon>Nectriaceae</taxon>
        <taxon>Fusarium</taxon>
        <taxon>Fusarium fujikuroi species complex</taxon>
    </lineage>
</organism>
<accession>A0A9P5E6J5</accession>
<protein>
    <submittedName>
        <fullName evidence="1">Uncharacterized protein</fullName>
    </submittedName>
</protein>
<comment type="caution">
    <text evidence="1">The sequence shown here is derived from an EMBL/GenBank/DDBJ whole genome shotgun (WGS) entry which is preliminary data.</text>
</comment>
<sequence length="298" mass="34730">MARPHLVTLLYEVRDNIFQEYFRVEGGYVFNSESEKLTIADGQPIDFSLMYTCRSIANNTKHLPFELNNISFSTLFSPELRAWAGRHQFLSHFLCILKVDLICLLQGPKMSPKLEQAIEEKFPHMMPDFKNRLEVREAIAFSLRFLGERQYFKLADLLNEAFPGWKGSNNSQVFLDLTLDPWDVPSKTVLTRIGSFLRDDAMWRRVKGWNYGARAKYRFSATTVAIRFFRQLPLEQRRHLRGVTLIEDEYAVCSPSTHAMGLIQFCKDNPKLRIQRHLKLCRRIPARSPPLLGYHSVQ</sequence>
<dbReference type="Proteomes" id="UP000737391">
    <property type="component" value="Unassembled WGS sequence"/>
</dbReference>
<gene>
    <name evidence="1" type="ORF">FAGAP_12350</name>
</gene>
<keyword evidence="2" id="KW-1185">Reference proteome</keyword>
<proteinExistence type="predicted"/>
<reference evidence="1" key="1">
    <citation type="submission" date="2020-01" db="EMBL/GenBank/DDBJ databases">
        <title>Identification and distribution of gene clusters putatively required for synthesis of sphingolipid metabolism inhibitors in phylogenetically diverse species of the filamentous fungus Fusarium.</title>
        <authorList>
            <person name="Kim H.-S."/>
            <person name="Busman M."/>
            <person name="Brown D.W."/>
            <person name="Divon H."/>
            <person name="Uhlig S."/>
            <person name="Proctor R.H."/>
        </authorList>
    </citation>
    <scope>NUCLEOTIDE SEQUENCE</scope>
    <source>
        <strain evidence="1">NRRL 31653</strain>
    </source>
</reference>
<dbReference type="AlphaFoldDB" id="A0A9P5E6J5"/>